<dbReference type="InterPro" id="IPR047112">
    <property type="entry name" value="RecG/Mfd"/>
</dbReference>
<dbReference type="PROSITE" id="PS51194">
    <property type="entry name" value="HELICASE_CTER"/>
    <property type="match status" value="1"/>
</dbReference>
<dbReference type="InterPro" id="IPR001650">
    <property type="entry name" value="Helicase_C-like"/>
</dbReference>
<dbReference type="InterPro" id="IPR041471">
    <property type="entry name" value="UvrB_inter"/>
</dbReference>
<gene>
    <name evidence="13" type="primary">mfd</name>
    <name evidence="16" type="ORF">SAMN05216333_101271</name>
</gene>
<comment type="subcellular location">
    <subcellularLocation>
        <location evidence="1 13">Cytoplasm</location>
    </subcellularLocation>
</comment>
<comment type="similarity">
    <text evidence="10 13">In the N-terminal section; belongs to the UvrB family.</text>
</comment>
<sequence>MATGTFTMQQKHTLPAPGTVLRYAHFDGSSDALFLAQLARQAKPVTIITANALDAQRLLEEMPYFAPELKTHLLPDWETLPYDTFSPHHDLVSERLATLYQVMSGACDVLIAPLTTALYRMLPREYLAAHTFFLKQGETLDVAALRSQLTLAGYSHVTQVFSPGEYSVRGGLIDLFPMGSPLPYRIDLLDNEIDTIRTFDVDTQRSIYPVNEIRLLPAREFPLDEAGRTCFRGNFREKFEGDPSKKQIYKDISKGLTPAGIEYYLPLFFTQTATLFDYLPENTLLCLHQDVRPVLDEFWHDTQSRYQLLRGDSDRPLLPPQELFLSSDSFFGQLKPYARIEILADAQDVKLAAPRTTTPLPSVQVNRHAENPLEKLAVFTAQFKMTGGRVLLLAESMGRRELVAEYLQQYDLHPVVCQDFAAFLGSQEPFMLGVAPLHTGFVGQAPKIAFITESELYATHVHGRRERDSRKSSASTDNLLRDLSEIKPGDPVVHEQHGIGRYLGLVSMDVGEGGPGEMSEFLALEYDGGDKLYVPVSQLYLIGRYSGGAPESAPLHKLGSSQWDKAKRKAMQQVRDTAAELLNLYAQRAAREGHQFTLQQHDYEAFAEGFGFEETPDQAAAIQAVIADLTSGKPMDRLICGDVGFGKTEVALRAAFIAVADGKQVAVLVPTTLLAEQHFQNFSDRFGLIADQWPVRIAELSRFRSAKEQTQAIAGLAKGEIDIIIGTHKLIQKDVHFKNLGLVIIDEEHRFGVRQKEQLKKLRAEVDVLTLTATPIPRTLAMSLEGLRDFSIIATAPQRRLAIRTFVTSFSMGIIREACLRELKRGGQIYFLHNEVSSIQLMYEKLSGLLPEARINIAHGQMPERELEHVMRDFYQQRFNILLCTTIIETGIDIPSANTIIINEAHKFGLAQLHQLRGRVGRSHHQAYAYLLTPPEEALGAQAKKRLEAIQAMEELGSGFYLAMHDLEIRGAGAVLSESQSGEMQEIGFSLYSTMLDTAIQSLKQGKEPDMQHPLGVATEINLHVPALLPEDYCHDIHERLVLYKRMANCADNDQLDDMQRELIDRFGLLPNPARALLDCHRLRIAAKPLGITRIDASADSIQVQFIPNPPIDPLKIIQLIQSSREYSLSGQDRLKVLVQIEDVNKRVIRIKELMQKLG</sequence>
<dbReference type="Gene3D" id="3.40.50.11180">
    <property type="match status" value="1"/>
</dbReference>
<evidence type="ECO:0000256" key="12">
    <source>
        <dbReference type="ARBA" id="ARBA00070128"/>
    </source>
</evidence>
<evidence type="ECO:0000313" key="16">
    <source>
        <dbReference type="EMBL" id="SEN82798.1"/>
    </source>
</evidence>
<dbReference type="EC" id="3.6.4.-" evidence="13"/>
<evidence type="ECO:0000256" key="7">
    <source>
        <dbReference type="ARBA" id="ARBA00022840"/>
    </source>
</evidence>
<keyword evidence="17" id="KW-1185">Reference proteome</keyword>
<evidence type="ECO:0000256" key="9">
    <source>
        <dbReference type="ARBA" id="ARBA00023204"/>
    </source>
</evidence>
<comment type="function">
    <text evidence="13">Couples transcription and DNA repair by recognizing RNA polymerase (RNAP) stalled at DNA lesions. Mediates ATP-dependent release of RNAP and its truncated transcript from the DNA, and recruitment of nucleotide excision repair machinery to the damaged site.</text>
</comment>
<dbReference type="FunFam" id="3.40.50.300:FF:000546">
    <property type="entry name" value="Transcription-repair-coupling factor"/>
    <property type="match status" value="1"/>
</dbReference>
<evidence type="ECO:0000256" key="11">
    <source>
        <dbReference type="ARBA" id="ARBA00061399"/>
    </source>
</evidence>
<dbReference type="Gene3D" id="3.40.50.300">
    <property type="entry name" value="P-loop containing nucleotide triphosphate hydrolases"/>
    <property type="match status" value="2"/>
</dbReference>
<dbReference type="Pfam" id="PF00271">
    <property type="entry name" value="Helicase_C"/>
    <property type="match status" value="1"/>
</dbReference>
<dbReference type="GO" id="GO:0000716">
    <property type="term" value="P:transcription-coupled nucleotide-excision repair, DNA damage recognition"/>
    <property type="evidence" value="ECO:0007669"/>
    <property type="project" value="UniProtKB-UniRule"/>
</dbReference>
<dbReference type="Pfam" id="PF00270">
    <property type="entry name" value="DEAD"/>
    <property type="match status" value="1"/>
</dbReference>
<evidence type="ECO:0000256" key="1">
    <source>
        <dbReference type="ARBA" id="ARBA00004496"/>
    </source>
</evidence>
<dbReference type="SUPFAM" id="SSF143517">
    <property type="entry name" value="TRCF domain-like"/>
    <property type="match status" value="1"/>
</dbReference>
<dbReference type="InterPro" id="IPR003711">
    <property type="entry name" value="CarD-like/TRCF_RID"/>
</dbReference>
<dbReference type="InterPro" id="IPR004576">
    <property type="entry name" value="Mfd"/>
</dbReference>
<dbReference type="SMART" id="SM00490">
    <property type="entry name" value="HELICc"/>
    <property type="match status" value="1"/>
</dbReference>
<reference evidence="17" key="1">
    <citation type="submission" date="2016-10" db="EMBL/GenBank/DDBJ databases">
        <authorList>
            <person name="Varghese N."/>
            <person name="Submissions S."/>
        </authorList>
    </citation>
    <scope>NUCLEOTIDE SEQUENCE [LARGE SCALE GENOMIC DNA]</scope>
    <source>
        <strain evidence="17">Nm76</strain>
    </source>
</reference>
<dbReference type="Pfam" id="PF03461">
    <property type="entry name" value="TRCF"/>
    <property type="match status" value="1"/>
</dbReference>
<dbReference type="Gene3D" id="2.40.10.170">
    <property type="match status" value="1"/>
</dbReference>
<proteinExistence type="inferred from homology"/>
<dbReference type="SUPFAM" id="SSF52540">
    <property type="entry name" value="P-loop containing nucleoside triphosphate hydrolases"/>
    <property type="match status" value="4"/>
</dbReference>
<evidence type="ECO:0000256" key="6">
    <source>
        <dbReference type="ARBA" id="ARBA00022806"/>
    </source>
</evidence>
<keyword evidence="6" id="KW-0347">Helicase</keyword>
<dbReference type="Gene3D" id="3.40.50.11140">
    <property type="match status" value="1"/>
</dbReference>
<dbReference type="HAMAP" id="MF_00969">
    <property type="entry name" value="TRCF"/>
    <property type="match status" value="1"/>
</dbReference>
<dbReference type="SMART" id="SM01058">
    <property type="entry name" value="CarD_TRCF"/>
    <property type="match status" value="1"/>
</dbReference>
<dbReference type="GO" id="GO:0016787">
    <property type="term" value="F:hydrolase activity"/>
    <property type="evidence" value="ECO:0007669"/>
    <property type="project" value="UniProtKB-KW"/>
</dbReference>
<dbReference type="CDD" id="cd17991">
    <property type="entry name" value="DEXHc_TRCF"/>
    <property type="match status" value="1"/>
</dbReference>
<evidence type="ECO:0000256" key="13">
    <source>
        <dbReference type="HAMAP-Rule" id="MF_00969"/>
    </source>
</evidence>
<dbReference type="Pfam" id="PF17757">
    <property type="entry name" value="UvrB_inter"/>
    <property type="match status" value="1"/>
</dbReference>
<dbReference type="SMART" id="SM00487">
    <property type="entry name" value="DEXDc"/>
    <property type="match status" value="1"/>
</dbReference>
<dbReference type="PROSITE" id="PS51192">
    <property type="entry name" value="HELICASE_ATP_BIND_1"/>
    <property type="match status" value="1"/>
</dbReference>
<evidence type="ECO:0000256" key="10">
    <source>
        <dbReference type="ARBA" id="ARBA00061104"/>
    </source>
</evidence>
<comment type="similarity">
    <text evidence="11 13">In the C-terminal section; belongs to the helicase family. RecG subfamily.</text>
</comment>
<evidence type="ECO:0000256" key="8">
    <source>
        <dbReference type="ARBA" id="ARBA00023125"/>
    </source>
</evidence>
<dbReference type="AlphaFoldDB" id="A0A1H8JRH2"/>
<keyword evidence="9 13" id="KW-0234">DNA repair</keyword>
<evidence type="ECO:0000259" key="14">
    <source>
        <dbReference type="PROSITE" id="PS51192"/>
    </source>
</evidence>
<dbReference type="FunFam" id="3.40.50.300:FF:000300">
    <property type="entry name" value="Transcription-repair-coupling factor"/>
    <property type="match status" value="1"/>
</dbReference>
<dbReference type="Gene3D" id="3.90.1150.50">
    <property type="entry name" value="Transcription-repair-coupling factor, D7 domain"/>
    <property type="match status" value="1"/>
</dbReference>
<dbReference type="InterPro" id="IPR027417">
    <property type="entry name" value="P-loop_NTPase"/>
</dbReference>
<dbReference type="SUPFAM" id="SSF141259">
    <property type="entry name" value="CarD-like"/>
    <property type="match status" value="1"/>
</dbReference>
<dbReference type="STRING" id="42354.SAMN05216333_101271"/>
<dbReference type="InterPro" id="IPR036101">
    <property type="entry name" value="CarD-like/TRCF_RID_sf"/>
</dbReference>
<protein>
    <recommendedName>
        <fullName evidence="12 13">Transcription-repair-coupling factor</fullName>
        <shortName evidence="13">TRCF</shortName>
        <ecNumber evidence="13">3.6.4.-</ecNumber>
    </recommendedName>
</protein>
<dbReference type="Pfam" id="PF02559">
    <property type="entry name" value="CarD_TRCF_RID"/>
    <property type="match status" value="1"/>
</dbReference>
<evidence type="ECO:0000256" key="2">
    <source>
        <dbReference type="ARBA" id="ARBA00022490"/>
    </source>
</evidence>
<dbReference type="GO" id="GO:0005737">
    <property type="term" value="C:cytoplasm"/>
    <property type="evidence" value="ECO:0007669"/>
    <property type="project" value="UniProtKB-SubCell"/>
</dbReference>
<keyword evidence="2 13" id="KW-0963">Cytoplasm</keyword>
<name>A0A1H8JRH2_9PROT</name>
<evidence type="ECO:0000256" key="5">
    <source>
        <dbReference type="ARBA" id="ARBA00022801"/>
    </source>
</evidence>
<dbReference type="Pfam" id="PF21132">
    <property type="entry name" value="MFD_D3"/>
    <property type="match status" value="1"/>
</dbReference>
<feature type="domain" description="Helicase C-terminal" evidence="15">
    <location>
        <begin position="814"/>
        <end position="968"/>
    </location>
</feature>
<dbReference type="InterPro" id="IPR011545">
    <property type="entry name" value="DEAD/DEAH_box_helicase_dom"/>
</dbReference>
<evidence type="ECO:0000259" key="15">
    <source>
        <dbReference type="PROSITE" id="PS51194"/>
    </source>
</evidence>
<keyword evidence="3 13" id="KW-0547">Nucleotide-binding</keyword>
<dbReference type="SMART" id="SM00982">
    <property type="entry name" value="TRCF"/>
    <property type="match status" value="1"/>
</dbReference>
<dbReference type="PANTHER" id="PTHR47964:SF1">
    <property type="entry name" value="ATP-DEPENDENT DNA HELICASE HOMOLOG RECG, CHLOROPLASTIC"/>
    <property type="match status" value="1"/>
</dbReference>
<evidence type="ECO:0000256" key="3">
    <source>
        <dbReference type="ARBA" id="ARBA00022741"/>
    </source>
</evidence>
<keyword evidence="8 13" id="KW-0238">DNA-binding</keyword>
<organism evidence="16 17">
    <name type="scientific">Nitrosomonas oligotropha</name>
    <dbReference type="NCBI Taxonomy" id="42354"/>
    <lineage>
        <taxon>Bacteria</taxon>
        <taxon>Pseudomonadati</taxon>
        <taxon>Pseudomonadota</taxon>
        <taxon>Betaproteobacteria</taxon>
        <taxon>Nitrosomonadales</taxon>
        <taxon>Nitrosomonadaceae</taxon>
        <taxon>Nitrosomonas</taxon>
    </lineage>
</organism>
<dbReference type="Gene3D" id="3.30.2060.10">
    <property type="entry name" value="Penicillin-binding protein 1b domain"/>
    <property type="match status" value="1"/>
</dbReference>
<dbReference type="EMBL" id="FODO01000001">
    <property type="protein sequence ID" value="SEN82798.1"/>
    <property type="molecule type" value="Genomic_DNA"/>
</dbReference>
<dbReference type="InterPro" id="IPR048635">
    <property type="entry name" value="MFD_D3"/>
</dbReference>
<accession>A0A1H8JRH2</accession>
<dbReference type="InterPro" id="IPR037235">
    <property type="entry name" value="TRCF-like_C_D7"/>
</dbReference>
<dbReference type="GO" id="GO:0003678">
    <property type="term" value="F:DNA helicase activity"/>
    <property type="evidence" value="ECO:0007669"/>
    <property type="project" value="TreeGrafter"/>
</dbReference>
<evidence type="ECO:0000313" key="17">
    <source>
        <dbReference type="Proteomes" id="UP000198814"/>
    </source>
</evidence>
<dbReference type="GO" id="GO:0003684">
    <property type="term" value="F:damaged DNA binding"/>
    <property type="evidence" value="ECO:0007669"/>
    <property type="project" value="InterPro"/>
</dbReference>
<dbReference type="PANTHER" id="PTHR47964">
    <property type="entry name" value="ATP-DEPENDENT DNA HELICASE HOMOLOG RECG, CHLOROPLASTIC"/>
    <property type="match status" value="1"/>
</dbReference>
<dbReference type="NCBIfam" id="TIGR00580">
    <property type="entry name" value="mfd"/>
    <property type="match status" value="1"/>
</dbReference>
<dbReference type="GO" id="GO:0006355">
    <property type="term" value="P:regulation of DNA-templated transcription"/>
    <property type="evidence" value="ECO:0007669"/>
    <property type="project" value="UniProtKB-UniRule"/>
</dbReference>
<evidence type="ECO:0000256" key="4">
    <source>
        <dbReference type="ARBA" id="ARBA00022763"/>
    </source>
</evidence>
<dbReference type="NCBIfam" id="NF007966">
    <property type="entry name" value="PRK10689.1"/>
    <property type="match status" value="1"/>
</dbReference>
<keyword evidence="5 13" id="KW-0378">Hydrolase</keyword>
<keyword evidence="7 13" id="KW-0067">ATP-binding</keyword>
<feature type="domain" description="Helicase ATP-binding" evidence="14">
    <location>
        <begin position="628"/>
        <end position="793"/>
    </location>
</feature>
<dbReference type="InterPro" id="IPR005118">
    <property type="entry name" value="TRCF_C"/>
</dbReference>
<keyword evidence="4 13" id="KW-0227">DNA damage</keyword>
<dbReference type="Proteomes" id="UP000198814">
    <property type="component" value="Unassembled WGS sequence"/>
</dbReference>
<dbReference type="GO" id="GO:0005524">
    <property type="term" value="F:ATP binding"/>
    <property type="evidence" value="ECO:0007669"/>
    <property type="project" value="UniProtKB-UniRule"/>
</dbReference>
<dbReference type="InterPro" id="IPR014001">
    <property type="entry name" value="Helicase_ATP-bd"/>
</dbReference>